<feature type="domain" description="Protein kinase" evidence="12">
    <location>
        <begin position="4"/>
        <end position="288"/>
    </location>
</feature>
<organism evidence="13 14">
    <name type="scientific">Pleodorina starrii</name>
    <dbReference type="NCBI Taxonomy" id="330485"/>
    <lineage>
        <taxon>Eukaryota</taxon>
        <taxon>Viridiplantae</taxon>
        <taxon>Chlorophyta</taxon>
        <taxon>core chlorophytes</taxon>
        <taxon>Chlorophyceae</taxon>
        <taxon>CS clade</taxon>
        <taxon>Chlamydomonadales</taxon>
        <taxon>Volvocaceae</taxon>
        <taxon>Pleodorina</taxon>
    </lineage>
</organism>
<comment type="caution">
    <text evidence="13">The sequence shown here is derived from an EMBL/GenBank/DDBJ whole genome shotgun (WGS) entry which is preliminary data.</text>
</comment>
<feature type="compositionally biased region" description="Pro residues" evidence="11">
    <location>
        <begin position="646"/>
        <end position="660"/>
    </location>
</feature>
<dbReference type="EC" id="2.7.11.22" evidence="1"/>
<evidence type="ECO:0000256" key="6">
    <source>
        <dbReference type="ARBA" id="ARBA00022840"/>
    </source>
</evidence>
<dbReference type="PROSITE" id="PS00108">
    <property type="entry name" value="PROTEIN_KINASE_ST"/>
    <property type="match status" value="1"/>
</dbReference>
<feature type="coiled-coil region" evidence="10">
    <location>
        <begin position="500"/>
        <end position="527"/>
    </location>
</feature>
<feature type="compositionally biased region" description="Pro residues" evidence="11">
    <location>
        <begin position="384"/>
        <end position="395"/>
    </location>
</feature>
<feature type="region of interest" description="Disordered" evidence="11">
    <location>
        <begin position="1054"/>
        <end position="1082"/>
    </location>
</feature>
<keyword evidence="5" id="KW-0418">Kinase</keyword>
<evidence type="ECO:0000256" key="10">
    <source>
        <dbReference type="SAM" id="Coils"/>
    </source>
</evidence>
<evidence type="ECO:0000256" key="5">
    <source>
        <dbReference type="ARBA" id="ARBA00022777"/>
    </source>
</evidence>
<feature type="compositionally biased region" description="Basic and acidic residues" evidence="11">
    <location>
        <begin position="420"/>
        <end position="433"/>
    </location>
</feature>
<dbReference type="InterPro" id="IPR011009">
    <property type="entry name" value="Kinase-like_dom_sf"/>
</dbReference>
<feature type="region of interest" description="Disordered" evidence="11">
    <location>
        <begin position="320"/>
        <end position="340"/>
    </location>
</feature>
<dbReference type="InterPro" id="IPR000719">
    <property type="entry name" value="Prot_kinase_dom"/>
</dbReference>
<evidence type="ECO:0000256" key="11">
    <source>
        <dbReference type="SAM" id="MobiDB-lite"/>
    </source>
</evidence>
<comment type="catalytic activity">
    <reaction evidence="7">
        <text>L-threonyl-[protein] + ATP = O-phospho-L-threonyl-[protein] + ADP + H(+)</text>
        <dbReference type="Rhea" id="RHEA:46608"/>
        <dbReference type="Rhea" id="RHEA-COMP:11060"/>
        <dbReference type="Rhea" id="RHEA-COMP:11605"/>
        <dbReference type="ChEBI" id="CHEBI:15378"/>
        <dbReference type="ChEBI" id="CHEBI:30013"/>
        <dbReference type="ChEBI" id="CHEBI:30616"/>
        <dbReference type="ChEBI" id="CHEBI:61977"/>
        <dbReference type="ChEBI" id="CHEBI:456216"/>
        <dbReference type="EC" id="2.7.11.22"/>
    </reaction>
</comment>
<comment type="catalytic activity">
    <reaction evidence="8">
        <text>L-seryl-[protein] + ATP = O-phospho-L-seryl-[protein] + ADP + H(+)</text>
        <dbReference type="Rhea" id="RHEA:17989"/>
        <dbReference type="Rhea" id="RHEA-COMP:9863"/>
        <dbReference type="Rhea" id="RHEA-COMP:11604"/>
        <dbReference type="ChEBI" id="CHEBI:15378"/>
        <dbReference type="ChEBI" id="CHEBI:29999"/>
        <dbReference type="ChEBI" id="CHEBI:30616"/>
        <dbReference type="ChEBI" id="CHEBI:83421"/>
        <dbReference type="ChEBI" id="CHEBI:456216"/>
        <dbReference type="EC" id="2.7.11.22"/>
    </reaction>
</comment>
<feature type="compositionally biased region" description="Low complexity" evidence="11">
    <location>
        <begin position="567"/>
        <end position="581"/>
    </location>
</feature>
<dbReference type="InterPro" id="IPR050117">
    <property type="entry name" value="MAPK"/>
</dbReference>
<feature type="region of interest" description="Disordered" evidence="11">
    <location>
        <begin position="381"/>
        <end position="475"/>
    </location>
</feature>
<dbReference type="PROSITE" id="PS50011">
    <property type="entry name" value="PROTEIN_KINASE_DOM"/>
    <property type="match status" value="1"/>
</dbReference>
<dbReference type="Gene3D" id="1.10.510.10">
    <property type="entry name" value="Transferase(Phosphotransferase) domain 1"/>
    <property type="match status" value="1"/>
</dbReference>
<dbReference type="SMART" id="SM00220">
    <property type="entry name" value="S_TKc"/>
    <property type="match status" value="1"/>
</dbReference>
<evidence type="ECO:0000256" key="4">
    <source>
        <dbReference type="ARBA" id="ARBA00022741"/>
    </source>
</evidence>
<evidence type="ECO:0000256" key="8">
    <source>
        <dbReference type="ARBA" id="ARBA00048367"/>
    </source>
</evidence>
<dbReference type="PROSITE" id="PS00107">
    <property type="entry name" value="PROTEIN_KINASE_ATP"/>
    <property type="match status" value="1"/>
</dbReference>
<feature type="compositionally biased region" description="Gly residues" evidence="11">
    <location>
        <begin position="681"/>
        <end position="695"/>
    </location>
</feature>
<keyword evidence="10" id="KW-0175">Coiled coil</keyword>
<feature type="compositionally biased region" description="Basic and acidic residues" evidence="11">
    <location>
        <begin position="664"/>
        <end position="674"/>
    </location>
</feature>
<evidence type="ECO:0000256" key="2">
    <source>
        <dbReference type="ARBA" id="ARBA00022527"/>
    </source>
</evidence>
<feature type="region of interest" description="Disordered" evidence="11">
    <location>
        <begin position="638"/>
        <end position="698"/>
    </location>
</feature>
<proteinExistence type="predicted"/>
<dbReference type="Gene3D" id="3.30.200.20">
    <property type="entry name" value="Phosphorylase Kinase, domain 1"/>
    <property type="match status" value="1"/>
</dbReference>
<dbReference type="SUPFAM" id="SSF56112">
    <property type="entry name" value="Protein kinase-like (PK-like)"/>
    <property type="match status" value="1"/>
</dbReference>
<evidence type="ECO:0000313" key="13">
    <source>
        <dbReference type="EMBL" id="GLC47555.1"/>
    </source>
</evidence>
<keyword evidence="6 9" id="KW-0067">ATP-binding</keyword>
<feature type="binding site" evidence="9">
    <location>
        <position position="33"/>
    </location>
    <ligand>
        <name>ATP</name>
        <dbReference type="ChEBI" id="CHEBI:30616"/>
    </ligand>
</feature>
<dbReference type="InterPro" id="IPR008271">
    <property type="entry name" value="Ser/Thr_kinase_AS"/>
</dbReference>
<dbReference type="FunFam" id="3.30.200.20:FF:000049">
    <property type="entry name" value="cyclin-dependent kinase-like 1 isoform X1"/>
    <property type="match status" value="1"/>
</dbReference>
<dbReference type="EMBL" id="BRXU01000001">
    <property type="protein sequence ID" value="GLC47555.1"/>
    <property type="molecule type" value="Genomic_DNA"/>
</dbReference>
<accession>A0A9W6B988</accession>
<dbReference type="FunFam" id="1.10.510.10:FF:000980">
    <property type="entry name" value="Predicted protein"/>
    <property type="match status" value="1"/>
</dbReference>
<keyword evidence="3" id="KW-0808">Transferase</keyword>
<dbReference type="InterPro" id="IPR017441">
    <property type="entry name" value="Protein_kinase_ATP_BS"/>
</dbReference>
<dbReference type="Pfam" id="PF00069">
    <property type="entry name" value="Pkinase"/>
    <property type="match status" value="1"/>
</dbReference>
<keyword evidence="4 9" id="KW-0547">Nucleotide-binding</keyword>
<dbReference type="GO" id="GO:0004693">
    <property type="term" value="F:cyclin-dependent protein serine/threonine kinase activity"/>
    <property type="evidence" value="ECO:0007669"/>
    <property type="project" value="UniProtKB-EC"/>
</dbReference>
<gene>
    <name evidence="13" type="primary">PLEST004530</name>
    <name evidence="13" type="ORF">PLESTB_000000700</name>
</gene>
<evidence type="ECO:0000256" key="9">
    <source>
        <dbReference type="PROSITE-ProRule" id="PRU10141"/>
    </source>
</evidence>
<protein>
    <recommendedName>
        <fullName evidence="1">cyclin-dependent kinase</fullName>
        <ecNumber evidence="1">2.7.11.22</ecNumber>
    </recommendedName>
</protein>
<sequence length="1450" mass="149029">MEEYEYLATLGEGAYGFVWKCVERATGRLVAIKGLKQAHVEPEIMRMAVREVRVLQSLKHPAIISLIEAFKSKSGRVYMVFPYVGHSAFQELDEHSDGLPGPRLKLLVWQLLQALVYLHKRKVVHRDIKPANILLSQDGEVKLCDFGFARATHCGPRDAEQLSSYVVTRWYRAPEVLVGDPYGPSSDIWSLGCTLAELASGQPLFPGKSTGEQLWRIMRCFGPLPGPQAARLASDPRLARVRAPARGRSLQERLEGCDPGLFQLLESCLQLDLRRRSTAAELLQSPYFWGVPKLLAGTPLEQMYGSEPPLQDWWKVPAPLQQHQQQKRPQQQQLEQWQQHQQQQLQRHGLKQYLTQQHLRQQAAKEGLRVALPMETSAISCPFAPSPPATLPDAPPANRQGRGGLPRQSAPNLVGFGFEARPDAGDKEGEARTARKGQRARLPEGVAGTEAGKEEEEEEEERGSNSSLVPMSPADLCRDGEKRQMWMTSATAIEIATAAMKAGGHRLQQQQQQQQQLQEERTRAAGEVQVDDYAQRALRALRTVETLVPERFAARREAAVETKEEAAAAPSEATPPAYAPAGVPSEPPASHTRGPYAGGAEGICAAPQAAPHAADAAAAAVTAGAGAGADAPAQAVSGAGAAAVSPPKPTTPSPPLPLPLTLPRQDDRRRRGDAVDALAPSGGGGGGGSDGGGGVSARNIPLVGSSGKATDAVLRAAAQKDYLAPWDVPGGIAQPISPVTVSRADVSYAVLAPPPPPPPIPVPLPEARGALQLPCSDRMAPTAASAAAGFAPMPTSFPTSGALAQCDTSPFEPLAGAPPDYAARRRAGPPAPNPCCAARDGAVDTTVTTSAAGGMYDTLPGNTATAGTALDSSVASYLLTTTHALEPGHDGILDSLVRTSVQGLSYLPEDLPRSRAASRHLGGGAATAVAPAAVTSMRLLSDSAAADCSSTAAAAASAAAETLFTDDYLVVLEEGAHAHAHAPVVQAASAAAAAAAAPSPRRPPGRPFQSVGQVQTRSLHGPGQSRDSLPQLLGMSADVQTPAAAAAAVAGAASAEGVRRQQQVSRGEVSRGGRSHFPTGQLLSLQLPPGLAAARRSAPRGSGTNMSYTDARSSAGAAAAAVPAVTQVAGRSCGSGSVAQAWMGYKDDGSHGSHHRPAEVAGLVAFLRRAGTADKPLESHDLGPMMISGGGAAAAAAGAFSRGGSGALVTSGALAQAFASVPSASGASPSAIRPASGVSVSAKVAPARAAAYAATSFTAGGGSGGGGGGAAAAIPSRSRLFAVASNHTNSGWLASSVTEVPVSPILGFQAPEGSEGVSCGDSAAAVQRPPPPPLSVLASASSTLRRRPASVAGAVATVADEMYDGCASSGGGGGRPGPAGLRRLFGGRRVISSKYEGRSAAVADVVGERGGTAVRMKGVLTRLLGAVKKAISGSASGGSGGRKRSFHGCD</sequence>
<evidence type="ECO:0000256" key="7">
    <source>
        <dbReference type="ARBA" id="ARBA00047811"/>
    </source>
</evidence>
<keyword evidence="2" id="KW-0723">Serine/threonine-protein kinase</keyword>
<name>A0A9W6B988_9CHLO</name>
<feature type="region of interest" description="Disordered" evidence="11">
    <location>
        <begin position="562"/>
        <end position="595"/>
    </location>
</feature>
<feature type="region of interest" description="Disordered" evidence="11">
    <location>
        <begin position="995"/>
        <end position="1030"/>
    </location>
</feature>
<evidence type="ECO:0000256" key="3">
    <source>
        <dbReference type="ARBA" id="ARBA00022679"/>
    </source>
</evidence>
<evidence type="ECO:0000313" key="14">
    <source>
        <dbReference type="Proteomes" id="UP001165080"/>
    </source>
</evidence>
<dbReference type="Proteomes" id="UP001165080">
    <property type="component" value="Unassembled WGS sequence"/>
</dbReference>
<keyword evidence="14" id="KW-1185">Reference proteome</keyword>
<dbReference type="GO" id="GO:0005524">
    <property type="term" value="F:ATP binding"/>
    <property type="evidence" value="ECO:0007669"/>
    <property type="project" value="UniProtKB-UniRule"/>
</dbReference>
<dbReference type="PANTHER" id="PTHR24055">
    <property type="entry name" value="MITOGEN-ACTIVATED PROTEIN KINASE"/>
    <property type="match status" value="1"/>
</dbReference>
<evidence type="ECO:0000256" key="1">
    <source>
        <dbReference type="ARBA" id="ARBA00012425"/>
    </source>
</evidence>
<evidence type="ECO:0000259" key="12">
    <source>
        <dbReference type="PROSITE" id="PS50011"/>
    </source>
</evidence>
<reference evidence="13 14" key="1">
    <citation type="journal article" date="2023" name="Commun. Biol.">
        <title>Reorganization of the ancestral sex-determining regions during the evolution of trioecy in Pleodorina starrii.</title>
        <authorList>
            <person name="Takahashi K."/>
            <person name="Suzuki S."/>
            <person name="Kawai-Toyooka H."/>
            <person name="Yamamoto K."/>
            <person name="Hamaji T."/>
            <person name="Ootsuki R."/>
            <person name="Yamaguchi H."/>
            <person name="Kawachi M."/>
            <person name="Higashiyama T."/>
            <person name="Nozaki H."/>
        </authorList>
    </citation>
    <scope>NUCLEOTIDE SEQUENCE [LARGE SCALE GENOMIC DNA]</scope>
    <source>
        <strain evidence="13 14">NIES-4479</strain>
    </source>
</reference>